<comment type="caution">
    <text evidence="1">The sequence shown here is derived from an EMBL/GenBank/DDBJ whole genome shotgun (WGS) entry which is preliminary data.</text>
</comment>
<reference evidence="2" key="1">
    <citation type="journal article" date="2019" name="Int. J. Syst. Evol. Microbiol.">
        <title>The Global Catalogue of Microorganisms (GCM) 10K type strain sequencing project: providing services to taxonomists for standard genome sequencing and annotation.</title>
        <authorList>
            <consortium name="The Broad Institute Genomics Platform"/>
            <consortium name="The Broad Institute Genome Sequencing Center for Infectious Disease"/>
            <person name="Wu L."/>
            <person name="Ma J."/>
        </authorList>
    </citation>
    <scope>NUCLEOTIDE SEQUENCE [LARGE SCALE GENOMIC DNA]</scope>
    <source>
        <strain evidence="2">CGMCC 1.12769</strain>
    </source>
</reference>
<proteinExistence type="predicted"/>
<dbReference type="Proteomes" id="UP000659344">
    <property type="component" value="Unassembled WGS sequence"/>
</dbReference>
<accession>A0ABQ1Y9R7</accession>
<dbReference type="EMBL" id="BMFT01000001">
    <property type="protein sequence ID" value="GGH16693.1"/>
    <property type="molecule type" value="Genomic_DNA"/>
</dbReference>
<sequence>MNISGKETYASGYVDAVTAAQAAGAITTFADKSKLELNTIQMLYNLGLFKKGDK</sequence>
<keyword evidence="2" id="KW-1185">Reference proteome</keyword>
<name>A0ABQ1Y9R7_9BACL</name>
<dbReference type="RefSeq" id="WP_188536700.1">
    <property type="nucleotide sequence ID" value="NZ_BMFT01000001.1"/>
</dbReference>
<gene>
    <name evidence="1" type="ORF">GCM10008013_11620</name>
</gene>
<evidence type="ECO:0008006" key="3">
    <source>
        <dbReference type="Google" id="ProtNLM"/>
    </source>
</evidence>
<evidence type="ECO:0000313" key="1">
    <source>
        <dbReference type="EMBL" id="GGH16693.1"/>
    </source>
</evidence>
<organism evidence="1 2">
    <name type="scientific">Paenibacillus segetis</name>
    <dbReference type="NCBI Taxonomy" id="1325360"/>
    <lineage>
        <taxon>Bacteria</taxon>
        <taxon>Bacillati</taxon>
        <taxon>Bacillota</taxon>
        <taxon>Bacilli</taxon>
        <taxon>Bacillales</taxon>
        <taxon>Paenibacillaceae</taxon>
        <taxon>Paenibacillus</taxon>
    </lineage>
</organism>
<evidence type="ECO:0000313" key="2">
    <source>
        <dbReference type="Proteomes" id="UP000659344"/>
    </source>
</evidence>
<protein>
    <recommendedName>
        <fullName evidence="3">SLH domain-containing protein</fullName>
    </recommendedName>
</protein>